<gene>
    <name evidence="2" type="ORF">EJ06DRAFT_252926</name>
</gene>
<reference evidence="2" key="1">
    <citation type="journal article" date="2020" name="Stud. Mycol.">
        <title>101 Dothideomycetes genomes: a test case for predicting lifestyles and emergence of pathogens.</title>
        <authorList>
            <person name="Haridas S."/>
            <person name="Albert R."/>
            <person name="Binder M."/>
            <person name="Bloem J."/>
            <person name="Labutti K."/>
            <person name="Salamov A."/>
            <person name="Andreopoulos B."/>
            <person name="Baker S."/>
            <person name="Barry K."/>
            <person name="Bills G."/>
            <person name="Bluhm B."/>
            <person name="Cannon C."/>
            <person name="Castanera R."/>
            <person name="Culley D."/>
            <person name="Daum C."/>
            <person name="Ezra D."/>
            <person name="Gonzalez J."/>
            <person name="Henrissat B."/>
            <person name="Kuo A."/>
            <person name="Liang C."/>
            <person name="Lipzen A."/>
            <person name="Lutzoni F."/>
            <person name="Magnuson J."/>
            <person name="Mondo S."/>
            <person name="Nolan M."/>
            <person name="Ohm R."/>
            <person name="Pangilinan J."/>
            <person name="Park H.-J."/>
            <person name="Ramirez L."/>
            <person name="Alfaro M."/>
            <person name="Sun H."/>
            <person name="Tritt A."/>
            <person name="Yoshinaga Y."/>
            <person name="Zwiers L.-H."/>
            <person name="Turgeon B."/>
            <person name="Goodwin S."/>
            <person name="Spatafora J."/>
            <person name="Crous P."/>
            <person name="Grigoriev I."/>
        </authorList>
    </citation>
    <scope>NUCLEOTIDE SEQUENCE</scope>
    <source>
        <strain evidence="2">CBS 262.69</strain>
    </source>
</reference>
<accession>A0A6G1HIV3</accession>
<evidence type="ECO:0000313" key="3">
    <source>
        <dbReference type="Proteomes" id="UP000799640"/>
    </source>
</evidence>
<proteinExistence type="predicted"/>
<feature type="compositionally biased region" description="Pro residues" evidence="1">
    <location>
        <begin position="13"/>
        <end position="28"/>
    </location>
</feature>
<keyword evidence="3" id="KW-1185">Reference proteome</keyword>
<dbReference type="EMBL" id="ML996709">
    <property type="protein sequence ID" value="KAF2395988.1"/>
    <property type="molecule type" value="Genomic_DNA"/>
</dbReference>
<evidence type="ECO:0000256" key="1">
    <source>
        <dbReference type="SAM" id="MobiDB-lite"/>
    </source>
</evidence>
<dbReference type="Proteomes" id="UP000799640">
    <property type="component" value="Unassembled WGS sequence"/>
</dbReference>
<organism evidence="2 3">
    <name type="scientific">Trichodelitschia bisporula</name>
    <dbReference type="NCBI Taxonomy" id="703511"/>
    <lineage>
        <taxon>Eukaryota</taxon>
        <taxon>Fungi</taxon>
        <taxon>Dikarya</taxon>
        <taxon>Ascomycota</taxon>
        <taxon>Pezizomycotina</taxon>
        <taxon>Dothideomycetes</taxon>
        <taxon>Dothideomycetes incertae sedis</taxon>
        <taxon>Phaeotrichales</taxon>
        <taxon>Phaeotrichaceae</taxon>
        <taxon>Trichodelitschia</taxon>
    </lineage>
</organism>
<sequence>MHRNGMIKDTNPAAPPPSTSNSPIPSPTPANLLIKSRVEKWKERNDGVHVNMHRKMVLTAINARLNASVLGFPSFYISQRGSKHIFLAVNADVPFDFIHLSRLILYREKTYSRSFSATLCNLLVCMAATIESTPGGWGTVSGLVTNSHDYLFSAMNSRKKAMVYNLLRWKTDKELIIRCIDMILIHGVGTRTPNGQMSAEAIPPPNSHLLTYEQYRWLTNNRGPEPWEDDPFWNEPIRVVRDASGSVTWAFESERQAARQPEANGR</sequence>
<protein>
    <submittedName>
        <fullName evidence="2">Uncharacterized protein</fullName>
    </submittedName>
</protein>
<dbReference type="AlphaFoldDB" id="A0A6G1HIV3"/>
<evidence type="ECO:0000313" key="2">
    <source>
        <dbReference type="EMBL" id="KAF2395988.1"/>
    </source>
</evidence>
<name>A0A6G1HIV3_9PEZI</name>
<feature type="region of interest" description="Disordered" evidence="1">
    <location>
        <begin position="1"/>
        <end position="29"/>
    </location>
</feature>